<protein>
    <submittedName>
        <fullName evidence="3">Uncharacterized protein</fullName>
    </submittedName>
</protein>
<sequence length="260" mass="29461">MSCTNLTKLSSFRLDAKHEALLKELDHEKILSQLIYEKSLKEKEMYLNEIKRLESEKRKNLRRSQELENKYRASIRISKENENCSSRCRSTRVPFTEINPNQPRFQDKGISPIKIIPKRSLSNHFSICVSTQTEKAASPEVEEPAFLDTAELVSQGSIITALKNSNLSIPLPLRSSSTKSSGTSTKRSGQNGISPEDGRNSSRFSNYAETSRKNPLDSLQQETDRNPMTIEEVGLETREFQSVADIESLEYSKLSEDLSP</sequence>
<proteinExistence type="predicted"/>
<keyword evidence="4" id="KW-1185">Reference proteome</keyword>
<feature type="region of interest" description="Disordered" evidence="2">
    <location>
        <begin position="170"/>
        <end position="230"/>
    </location>
</feature>
<evidence type="ECO:0000313" key="3">
    <source>
        <dbReference type="EMBL" id="CAG9319804.1"/>
    </source>
</evidence>
<evidence type="ECO:0000256" key="2">
    <source>
        <dbReference type="SAM" id="MobiDB-lite"/>
    </source>
</evidence>
<accession>A0AAU9J1R9</accession>
<keyword evidence="1" id="KW-0175">Coiled coil</keyword>
<feature type="coiled-coil region" evidence="1">
    <location>
        <begin position="36"/>
        <end position="70"/>
    </location>
</feature>
<evidence type="ECO:0000256" key="1">
    <source>
        <dbReference type="SAM" id="Coils"/>
    </source>
</evidence>
<organism evidence="3 4">
    <name type="scientific">Blepharisma stoltei</name>
    <dbReference type="NCBI Taxonomy" id="1481888"/>
    <lineage>
        <taxon>Eukaryota</taxon>
        <taxon>Sar</taxon>
        <taxon>Alveolata</taxon>
        <taxon>Ciliophora</taxon>
        <taxon>Postciliodesmatophora</taxon>
        <taxon>Heterotrichea</taxon>
        <taxon>Heterotrichida</taxon>
        <taxon>Blepharismidae</taxon>
        <taxon>Blepharisma</taxon>
    </lineage>
</organism>
<name>A0AAU9J1R9_9CILI</name>
<evidence type="ECO:0000313" key="4">
    <source>
        <dbReference type="Proteomes" id="UP001162131"/>
    </source>
</evidence>
<gene>
    <name evidence="3" type="ORF">BSTOLATCC_MIC24351</name>
</gene>
<dbReference type="AlphaFoldDB" id="A0AAU9J1R9"/>
<reference evidence="3" key="1">
    <citation type="submission" date="2021-09" db="EMBL/GenBank/DDBJ databases">
        <authorList>
            <consortium name="AG Swart"/>
            <person name="Singh M."/>
            <person name="Singh A."/>
            <person name="Seah K."/>
            <person name="Emmerich C."/>
        </authorList>
    </citation>
    <scope>NUCLEOTIDE SEQUENCE</scope>
    <source>
        <strain evidence="3">ATCC30299</strain>
    </source>
</reference>
<comment type="caution">
    <text evidence="3">The sequence shown here is derived from an EMBL/GenBank/DDBJ whole genome shotgun (WGS) entry which is preliminary data.</text>
</comment>
<feature type="compositionally biased region" description="Low complexity" evidence="2">
    <location>
        <begin position="174"/>
        <end position="189"/>
    </location>
</feature>
<dbReference type="Proteomes" id="UP001162131">
    <property type="component" value="Unassembled WGS sequence"/>
</dbReference>
<dbReference type="EMBL" id="CAJZBQ010000023">
    <property type="protein sequence ID" value="CAG9319804.1"/>
    <property type="molecule type" value="Genomic_DNA"/>
</dbReference>